<evidence type="ECO:0000256" key="15">
    <source>
        <dbReference type="SAM" id="MobiDB-lite"/>
    </source>
</evidence>
<dbReference type="Proteomes" id="UP001480595">
    <property type="component" value="Unassembled WGS sequence"/>
</dbReference>
<comment type="catalytic activity">
    <reaction evidence="14">
        <text>L-seryl-[protein] + ATP = O-phospho-L-seryl-[protein] + ADP + H(+)</text>
        <dbReference type="Rhea" id="RHEA:17989"/>
        <dbReference type="Rhea" id="RHEA-COMP:9863"/>
        <dbReference type="Rhea" id="RHEA-COMP:11604"/>
        <dbReference type="ChEBI" id="CHEBI:15378"/>
        <dbReference type="ChEBI" id="CHEBI:29999"/>
        <dbReference type="ChEBI" id="CHEBI:30616"/>
        <dbReference type="ChEBI" id="CHEBI:83421"/>
        <dbReference type="ChEBI" id="CHEBI:456216"/>
        <dbReference type="EC" id="2.7.11.1"/>
    </reaction>
</comment>
<evidence type="ECO:0000256" key="2">
    <source>
        <dbReference type="ARBA" id="ARBA00011534"/>
    </source>
</evidence>
<evidence type="ECO:0000256" key="13">
    <source>
        <dbReference type="ARBA" id="ARBA00047899"/>
    </source>
</evidence>
<evidence type="ECO:0000256" key="14">
    <source>
        <dbReference type="ARBA" id="ARBA00048679"/>
    </source>
</evidence>
<dbReference type="EC" id="2.7.11.1" evidence="3"/>
<dbReference type="Gene3D" id="1.10.510.10">
    <property type="entry name" value="Transferase(Phosphotransferase) domain 1"/>
    <property type="match status" value="1"/>
</dbReference>
<organism evidence="17 18">
    <name type="scientific">Apiospora phragmitis</name>
    <dbReference type="NCBI Taxonomy" id="2905665"/>
    <lineage>
        <taxon>Eukaryota</taxon>
        <taxon>Fungi</taxon>
        <taxon>Dikarya</taxon>
        <taxon>Ascomycota</taxon>
        <taxon>Pezizomycotina</taxon>
        <taxon>Sordariomycetes</taxon>
        <taxon>Xylariomycetidae</taxon>
        <taxon>Amphisphaeriales</taxon>
        <taxon>Apiosporaceae</taxon>
        <taxon>Apiospora</taxon>
    </lineage>
</organism>
<feature type="non-terminal residue" evidence="17">
    <location>
        <position position="1"/>
    </location>
</feature>
<name>A0ABR1VF85_9PEZI</name>
<proteinExistence type="predicted"/>
<dbReference type="GeneID" id="92090620"/>
<keyword evidence="10" id="KW-0067">ATP-binding</keyword>
<comment type="catalytic activity">
    <reaction evidence="13">
        <text>L-threonyl-[protein] + ATP = O-phospho-L-threonyl-[protein] + ADP + H(+)</text>
        <dbReference type="Rhea" id="RHEA:46608"/>
        <dbReference type="Rhea" id="RHEA-COMP:11060"/>
        <dbReference type="Rhea" id="RHEA-COMP:11605"/>
        <dbReference type="ChEBI" id="CHEBI:15378"/>
        <dbReference type="ChEBI" id="CHEBI:30013"/>
        <dbReference type="ChEBI" id="CHEBI:30616"/>
        <dbReference type="ChEBI" id="CHEBI:61977"/>
        <dbReference type="ChEBI" id="CHEBI:456216"/>
        <dbReference type="EC" id="2.7.11.1"/>
    </reaction>
</comment>
<evidence type="ECO:0000313" key="18">
    <source>
        <dbReference type="Proteomes" id="UP001480595"/>
    </source>
</evidence>
<comment type="subunit">
    <text evidence="2">Component of the EKC/KEOPS complex composed of at least BUD32, CGI121, GON7, KAE1 and PCC1; the whole complex dimerizes.</text>
</comment>
<reference evidence="17 18" key="1">
    <citation type="submission" date="2023-01" db="EMBL/GenBank/DDBJ databases">
        <title>Analysis of 21 Apiospora genomes using comparative genomics revels a genus with tremendous synthesis potential of carbohydrate active enzymes and secondary metabolites.</title>
        <authorList>
            <person name="Sorensen T."/>
        </authorList>
    </citation>
    <scope>NUCLEOTIDE SEQUENCE [LARGE SCALE GENOMIC DNA]</scope>
    <source>
        <strain evidence="17 18">CBS 135458</strain>
    </source>
</reference>
<evidence type="ECO:0000256" key="8">
    <source>
        <dbReference type="ARBA" id="ARBA00022741"/>
    </source>
</evidence>
<feature type="domain" description="Protein kinase" evidence="16">
    <location>
        <begin position="39"/>
        <end position="426"/>
    </location>
</feature>
<dbReference type="SUPFAM" id="SSF56112">
    <property type="entry name" value="Protein kinase-like (PK-like)"/>
    <property type="match status" value="1"/>
</dbReference>
<dbReference type="InterPro" id="IPR008266">
    <property type="entry name" value="Tyr_kinase_AS"/>
</dbReference>
<dbReference type="Gene3D" id="3.30.200.20">
    <property type="entry name" value="Phosphorylase Kinase, domain 1"/>
    <property type="match status" value="1"/>
</dbReference>
<evidence type="ECO:0000256" key="3">
    <source>
        <dbReference type="ARBA" id="ARBA00012513"/>
    </source>
</evidence>
<dbReference type="EMBL" id="JAQQWL010000006">
    <property type="protein sequence ID" value="KAK8069532.1"/>
    <property type="molecule type" value="Genomic_DNA"/>
</dbReference>
<feature type="compositionally biased region" description="Basic and acidic residues" evidence="15">
    <location>
        <begin position="426"/>
        <end position="436"/>
    </location>
</feature>
<evidence type="ECO:0000256" key="10">
    <source>
        <dbReference type="ARBA" id="ARBA00022840"/>
    </source>
</evidence>
<keyword evidence="18" id="KW-1185">Reference proteome</keyword>
<evidence type="ECO:0000256" key="4">
    <source>
        <dbReference type="ARBA" id="ARBA00013948"/>
    </source>
</evidence>
<dbReference type="SMART" id="SM00220">
    <property type="entry name" value="S_TKc"/>
    <property type="match status" value="1"/>
</dbReference>
<dbReference type="InterPro" id="IPR011009">
    <property type="entry name" value="Kinase-like_dom_sf"/>
</dbReference>
<keyword evidence="8" id="KW-0547">Nucleotide-binding</keyword>
<evidence type="ECO:0000313" key="17">
    <source>
        <dbReference type="EMBL" id="KAK8069532.1"/>
    </source>
</evidence>
<evidence type="ECO:0000259" key="16">
    <source>
        <dbReference type="PROSITE" id="PS50011"/>
    </source>
</evidence>
<protein>
    <recommendedName>
        <fullName evidence="5">EKC/KEOPS complex subunit BUD32</fullName>
        <ecNumber evidence="3">2.7.11.1</ecNumber>
    </recommendedName>
    <alternativeName>
        <fullName evidence="11 12">Atypical Serine/threonine protein kinase BUD32</fullName>
    </alternativeName>
    <alternativeName>
        <fullName evidence="4">EKC/KEOPS complex subunit bud32</fullName>
    </alternativeName>
</protein>
<dbReference type="InterPro" id="IPR051175">
    <property type="entry name" value="CLK_kinases"/>
</dbReference>
<evidence type="ECO:0000256" key="5">
    <source>
        <dbReference type="ARBA" id="ARBA00019973"/>
    </source>
</evidence>
<keyword evidence="9" id="KW-0418">Kinase</keyword>
<evidence type="ECO:0000256" key="1">
    <source>
        <dbReference type="ARBA" id="ARBA00003747"/>
    </source>
</evidence>
<dbReference type="PANTHER" id="PTHR45646:SF11">
    <property type="entry name" value="SERINE_THREONINE-PROTEIN KINASE DOA"/>
    <property type="match status" value="1"/>
</dbReference>
<feature type="region of interest" description="Disordered" evidence="15">
    <location>
        <begin position="311"/>
        <end position="344"/>
    </location>
</feature>
<dbReference type="PROSITE" id="PS00109">
    <property type="entry name" value="PROTEIN_KINASE_TYR"/>
    <property type="match status" value="1"/>
</dbReference>
<comment type="function">
    <text evidence="1">Component of the EKC/KEOPS complex that is required for the formation of a threonylcarbamoyl group on adenosine at position 37 (t(6)A37) in tRNAs that read codons beginning with adenine. The complex is probably involved in the transfer of the threonylcarbamoyl moiety of threonylcarbamoyl-AMP (TC-AMP) to the N6 group of A37. BUD32 has ATPase activity in the context of the EKC/KEOPS complex and likely plays a supporting role to the catalytic subunit KAE1. The EKC/KEOPS complex also promotes both telomere uncapping and telomere elongation. The complex is required for efficient recruitment of transcriptional coactivators.</text>
</comment>
<keyword evidence="7" id="KW-0808">Transferase</keyword>
<comment type="caution">
    <text evidence="17">The sequence shown here is derived from an EMBL/GenBank/DDBJ whole genome shotgun (WGS) entry which is preliminary data.</text>
</comment>
<feature type="region of interest" description="Disordered" evidence="15">
    <location>
        <begin position="426"/>
        <end position="483"/>
    </location>
</feature>
<keyword evidence="6" id="KW-0723">Serine/threonine-protein kinase</keyword>
<sequence>RKRDRVYKSIKEIEAEKIEAYREGGFHPVKRGDRLHDDYEVVAKLGHGGFGTFWLCQEGYGYNGHTDWKAVKIIAASESHEDNPELNIIRELRSPGVTREQWEAAGVMLPSRHFWLNGPNGHHLCLVFPVTGPNLRSQAEASADTIRDILTQAGKSLQFLHGHGICHGDFRSDNIVLHVADVEKLSKKEMMTLLEEPRTEAVRLADGSAPPERSGAPAYLVERSDIGILGPKTQTATIDFGISYRAGDPPDFASDVWSFICMMQEIRGRGDFFSDISRPHYVLDLEALLGPLPDSYRLAWKRELRREGVSFGDSDEEELEVPADGTASSTTKDLKPVSATEEDLDEIRQDAAERSGYADYLQGIIGSDRGYIQYQRDVDYVPTPTYAPWRLPEEEVFQLADLFRKVLKYDPEERISIEEVRQHDWFKGEGEGEKTTKGTKGKSNVPETEEEGVAAVKPTSPPKTPEIIDQGTTTVDEVRSKSRVKPCRIPIPAKDPTGIDKKAIIIAAQQWNRDFTNEKRKRRYRPQVVLQRIK</sequence>
<dbReference type="PROSITE" id="PS50011">
    <property type="entry name" value="PROTEIN_KINASE_DOM"/>
    <property type="match status" value="1"/>
</dbReference>
<dbReference type="PANTHER" id="PTHR45646">
    <property type="entry name" value="SERINE/THREONINE-PROTEIN KINASE DOA-RELATED"/>
    <property type="match status" value="1"/>
</dbReference>
<gene>
    <name evidence="17" type="ORF">PG994_006148</name>
</gene>
<dbReference type="InterPro" id="IPR000719">
    <property type="entry name" value="Prot_kinase_dom"/>
</dbReference>
<evidence type="ECO:0000256" key="12">
    <source>
        <dbReference type="ARBA" id="ARBA00033194"/>
    </source>
</evidence>
<evidence type="ECO:0000256" key="6">
    <source>
        <dbReference type="ARBA" id="ARBA00022527"/>
    </source>
</evidence>
<accession>A0ABR1VF85</accession>
<dbReference type="RefSeq" id="XP_066716826.1">
    <property type="nucleotide sequence ID" value="XM_066857557.1"/>
</dbReference>
<evidence type="ECO:0000256" key="7">
    <source>
        <dbReference type="ARBA" id="ARBA00022679"/>
    </source>
</evidence>
<evidence type="ECO:0000256" key="11">
    <source>
        <dbReference type="ARBA" id="ARBA00030980"/>
    </source>
</evidence>
<evidence type="ECO:0000256" key="9">
    <source>
        <dbReference type="ARBA" id="ARBA00022777"/>
    </source>
</evidence>